<dbReference type="GO" id="GO:0032259">
    <property type="term" value="P:methylation"/>
    <property type="evidence" value="ECO:0007669"/>
    <property type="project" value="UniProtKB-KW"/>
</dbReference>
<dbReference type="AlphaFoldDB" id="A0A401JHU7"/>
<proteinExistence type="predicted"/>
<dbReference type="GO" id="GO:0008168">
    <property type="term" value="F:methyltransferase activity"/>
    <property type="evidence" value="ECO:0007669"/>
    <property type="project" value="UniProtKB-KW"/>
</dbReference>
<reference evidence="1 2" key="1">
    <citation type="journal article" date="2019" name="Front. Microbiol.">
        <title>Genomes of Neutrophilic Sulfur-Oxidizing Chemolithoautotrophs Representing 9 Proteobacterial Species From 8 Genera.</title>
        <authorList>
            <person name="Watanabe T."/>
            <person name="Kojima H."/>
            <person name="Umezawa K."/>
            <person name="Hori C."/>
            <person name="Takasuka T.E."/>
            <person name="Kato Y."/>
            <person name="Fukui M."/>
        </authorList>
    </citation>
    <scope>NUCLEOTIDE SEQUENCE [LARGE SCALE GENOMIC DNA]</scope>
    <source>
        <strain evidence="1 2">TTN</strain>
    </source>
</reference>
<gene>
    <name evidence="1" type="ORF">SFMTTN_3491</name>
</gene>
<accession>A0A401JHU7</accession>
<name>A0A401JHU7_9PROT</name>
<sequence>MNNETLLAQGPVDVNVGRRVLDPCCGGRMMWLDKQNPDVVFGDRRSESLIVTDRSHGNASGTRTLRIEPDALIDFRALPYPDGVFRLVAFDPPHLVRAGPRSWLAAKYGKLGTDWREDLRNGFAECFRVLATDGVLVFKWNETQIKVAEVLALTPVQPLFGHISGRKGLTHWLVFMVPNEQGQQTPACGRSTAP</sequence>
<keyword evidence="2" id="KW-1185">Reference proteome</keyword>
<dbReference type="Gene3D" id="3.40.50.150">
    <property type="entry name" value="Vaccinia Virus protein VP39"/>
    <property type="match status" value="1"/>
</dbReference>
<dbReference type="Proteomes" id="UP000286806">
    <property type="component" value="Unassembled WGS sequence"/>
</dbReference>
<dbReference type="REBASE" id="302123">
    <property type="entry name" value="M.SspTTNORF3491P"/>
</dbReference>
<comment type="caution">
    <text evidence="1">The sequence shown here is derived from an EMBL/GenBank/DDBJ whole genome shotgun (WGS) entry which is preliminary data.</text>
</comment>
<organism evidence="1 2">
    <name type="scientific">Sulfuriferula multivorans</name>
    <dbReference type="NCBI Taxonomy" id="1559896"/>
    <lineage>
        <taxon>Bacteria</taxon>
        <taxon>Pseudomonadati</taxon>
        <taxon>Pseudomonadota</taxon>
        <taxon>Betaproteobacteria</taxon>
        <taxon>Nitrosomonadales</taxon>
        <taxon>Sulfuricellaceae</taxon>
        <taxon>Sulfuriferula</taxon>
    </lineage>
</organism>
<evidence type="ECO:0000313" key="1">
    <source>
        <dbReference type="EMBL" id="GBL47649.1"/>
    </source>
</evidence>
<protein>
    <submittedName>
        <fullName evidence="1">Methyltransferase, phage-associated</fullName>
    </submittedName>
</protein>
<dbReference type="InterPro" id="IPR029063">
    <property type="entry name" value="SAM-dependent_MTases_sf"/>
</dbReference>
<dbReference type="OrthoDB" id="8781114at2"/>
<dbReference type="RefSeq" id="WP_124706405.1">
    <property type="nucleotide sequence ID" value="NZ_BGOW01000054.1"/>
</dbReference>
<keyword evidence="1" id="KW-0808">Transferase</keyword>
<keyword evidence="1" id="KW-0489">Methyltransferase</keyword>
<dbReference type="SUPFAM" id="SSF53335">
    <property type="entry name" value="S-adenosyl-L-methionine-dependent methyltransferases"/>
    <property type="match status" value="1"/>
</dbReference>
<dbReference type="EMBL" id="BGOW01000054">
    <property type="protein sequence ID" value="GBL47649.1"/>
    <property type="molecule type" value="Genomic_DNA"/>
</dbReference>
<evidence type="ECO:0000313" key="2">
    <source>
        <dbReference type="Proteomes" id="UP000286806"/>
    </source>
</evidence>